<gene>
    <name evidence="3" type="ORF">L1785_17700</name>
</gene>
<evidence type="ECO:0000313" key="3">
    <source>
        <dbReference type="EMBL" id="MCF4122814.1"/>
    </source>
</evidence>
<keyword evidence="4" id="KW-1185">Reference proteome</keyword>
<feature type="domain" description="TadE-like" evidence="2">
    <location>
        <begin position="13"/>
        <end position="55"/>
    </location>
</feature>
<comment type="caution">
    <text evidence="3">The sequence shown here is derived from an EMBL/GenBank/DDBJ whole genome shotgun (WGS) entry which is preliminary data.</text>
</comment>
<keyword evidence="1" id="KW-1133">Transmembrane helix</keyword>
<sequence length="130" mass="13670">MLRLRTRGHRERGAAAVEFALVLPLLLTLVIGIAELGRVYHIQTSLSGAAREGVRVMALQNDAADARDTVQDAAAHLAVTDDQISVTPTACTDASAQTATVTVTYPVQLLFGLLGSSITLTGKGTMRCHG</sequence>
<proteinExistence type="predicted"/>
<keyword evidence="1" id="KW-0812">Transmembrane</keyword>
<feature type="transmembrane region" description="Helical" evidence="1">
    <location>
        <begin position="12"/>
        <end position="34"/>
    </location>
</feature>
<evidence type="ECO:0000313" key="4">
    <source>
        <dbReference type="Proteomes" id="UP001165405"/>
    </source>
</evidence>
<accession>A0AA41QIM8</accession>
<dbReference type="EMBL" id="JAKGSG010000049">
    <property type="protein sequence ID" value="MCF4122814.1"/>
    <property type="molecule type" value="Genomic_DNA"/>
</dbReference>
<protein>
    <submittedName>
        <fullName evidence="3">Pilus assembly protein</fullName>
    </submittedName>
</protein>
<evidence type="ECO:0000259" key="2">
    <source>
        <dbReference type="Pfam" id="PF07811"/>
    </source>
</evidence>
<dbReference type="Pfam" id="PF07811">
    <property type="entry name" value="TadE"/>
    <property type="match status" value="1"/>
</dbReference>
<reference evidence="3" key="1">
    <citation type="submission" date="2022-01" db="EMBL/GenBank/DDBJ databases">
        <title>Antribacter sp. nov., isolated from Guizhou of China.</title>
        <authorList>
            <person name="Chengliang C."/>
            <person name="Ya Z."/>
        </authorList>
    </citation>
    <scope>NUCLEOTIDE SEQUENCE</scope>
    <source>
        <strain evidence="3">KLBMP 9083</strain>
    </source>
</reference>
<evidence type="ECO:0000256" key="1">
    <source>
        <dbReference type="SAM" id="Phobius"/>
    </source>
</evidence>
<dbReference type="AlphaFoldDB" id="A0AA41QIM8"/>
<dbReference type="Proteomes" id="UP001165405">
    <property type="component" value="Unassembled WGS sequence"/>
</dbReference>
<keyword evidence="1" id="KW-0472">Membrane</keyword>
<dbReference type="InterPro" id="IPR012495">
    <property type="entry name" value="TadE-like_dom"/>
</dbReference>
<name>A0AA41QIM8_9MICO</name>
<organism evidence="3 4">
    <name type="scientific">Antribacter soli</name>
    <dbReference type="NCBI Taxonomy" id="2910976"/>
    <lineage>
        <taxon>Bacteria</taxon>
        <taxon>Bacillati</taxon>
        <taxon>Actinomycetota</taxon>
        <taxon>Actinomycetes</taxon>
        <taxon>Micrococcales</taxon>
        <taxon>Promicromonosporaceae</taxon>
        <taxon>Antribacter</taxon>
    </lineage>
</organism>
<dbReference type="RefSeq" id="WP_236090607.1">
    <property type="nucleotide sequence ID" value="NZ_JAKGSG010000049.1"/>
</dbReference>